<accession>A0AA40X4G1</accession>
<dbReference type="Gene3D" id="1.10.260.40">
    <property type="entry name" value="lambda repressor-like DNA-binding domains"/>
    <property type="match status" value="1"/>
</dbReference>
<evidence type="ECO:0000256" key="3">
    <source>
        <dbReference type="ARBA" id="ARBA00023163"/>
    </source>
</evidence>
<dbReference type="InterPro" id="IPR014710">
    <property type="entry name" value="RmlC-like_jellyroll"/>
</dbReference>
<dbReference type="EMBL" id="JADMKS010000007">
    <property type="protein sequence ID" value="MBF6638508.1"/>
    <property type="molecule type" value="Genomic_DNA"/>
</dbReference>
<dbReference type="RefSeq" id="WP_055775655.1">
    <property type="nucleotide sequence ID" value="NZ_CBCSCF010000009.1"/>
</dbReference>
<sequence length="197" mass="21537">MQELTRHVGEQLKQIRAQRGWSLTQAAQATGVSKAMLGQIERGESSPTVATLWKIASGFTVSFSQFLQAPPVVGQTLQPYTPSAAFDSKSSGMSVVSFFPYDAELRMDMFVVELKAAGYSESSAHAVGVIEHVIVIEGELELTVNGEVHILGPGEGLRFRADCKHVYRNNLHKNSLHNSSVASVKFHDIIHYPPEVS</sequence>
<dbReference type="SMART" id="SM00530">
    <property type="entry name" value="HTH_XRE"/>
    <property type="match status" value="1"/>
</dbReference>
<comment type="caution">
    <text evidence="5">The sequence shown here is derived from an EMBL/GenBank/DDBJ whole genome shotgun (WGS) entry which is preliminary data.</text>
</comment>
<keyword evidence="1" id="KW-0805">Transcription regulation</keyword>
<reference evidence="6 7" key="2">
    <citation type="journal article" date="2017" name="Int. J. Syst. Evol. Microbiol.">
        <title>Rouxiella badensis sp. nov. and Rouxiella silvae sp. nov. isolated from peat bog soil in Germany and emendation of the genus description.</title>
        <authorList>
            <person name="Le Fleche-Mateos A."/>
            <person name="Kugler J.H."/>
            <person name="Hansen S.H."/>
            <person name="Syldatk C."/>
            <person name="Hausmann R."/>
            <person name="Lomprez F."/>
            <person name="Vandenbogaert M."/>
            <person name="Manuguerra J.C."/>
            <person name="Grimont P.A."/>
        </authorList>
    </citation>
    <scope>NUCLEOTIDE SEQUENCE [LARGE SCALE GENOMIC DNA]</scope>
    <source>
        <strain evidence="6 7">213</strain>
    </source>
</reference>
<dbReference type="SUPFAM" id="SSF47413">
    <property type="entry name" value="lambda repressor-like DNA-binding domains"/>
    <property type="match status" value="1"/>
</dbReference>
<dbReference type="Pfam" id="PF01381">
    <property type="entry name" value="HTH_3"/>
    <property type="match status" value="1"/>
</dbReference>
<name>A0AA40X4G1_9GAMM</name>
<evidence type="ECO:0000313" key="6">
    <source>
        <dbReference type="EMBL" id="ORJ19788.1"/>
    </source>
</evidence>
<dbReference type="InterPro" id="IPR013096">
    <property type="entry name" value="Cupin_2"/>
</dbReference>
<organism evidence="5 8">
    <name type="scientific">Rouxiella silvae</name>
    <dbReference type="NCBI Taxonomy" id="1646373"/>
    <lineage>
        <taxon>Bacteria</taxon>
        <taxon>Pseudomonadati</taxon>
        <taxon>Pseudomonadota</taxon>
        <taxon>Gammaproteobacteria</taxon>
        <taxon>Enterobacterales</taxon>
        <taxon>Yersiniaceae</taxon>
        <taxon>Rouxiella</taxon>
    </lineage>
</organism>
<dbReference type="EMBL" id="MRWD01000049">
    <property type="protein sequence ID" value="ORJ19788.1"/>
    <property type="molecule type" value="Genomic_DNA"/>
</dbReference>
<dbReference type="PANTHER" id="PTHR46797">
    <property type="entry name" value="HTH-TYPE TRANSCRIPTIONAL REGULATOR"/>
    <property type="match status" value="1"/>
</dbReference>
<dbReference type="Proteomes" id="UP000705283">
    <property type="component" value="Unassembled WGS sequence"/>
</dbReference>
<dbReference type="InterPro" id="IPR010982">
    <property type="entry name" value="Lambda_DNA-bd_dom_sf"/>
</dbReference>
<dbReference type="SUPFAM" id="SSF51182">
    <property type="entry name" value="RmlC-like cupins"/>
    <property type="match status" value="1"/>
</dbReference>
<dbReference type="GO" id="GO:0003677">
    <property type="term" value="F:DNA binding"/>
    <property type="evidence" value="ECO:0007669"/>
    <property type="project" value="UniProtKB-KW"/>
</dbReference>
<dbReference type="Proteomes" id="UP000192722">
    <property type="component" value="Unassembled WGS sequence"/>
</dbReference>
<evidence type="ECO:0000256" key="2">
    <source>
        <dbReference type="ARBA" id="ARBA00023125"/>
    </source>
</evidence>
<dbReference type="InterPro" id="IPR050807">
    <property type="entry name" value="TransReg_Diox_bact_type"/>
</dbReference>
<dbReference type="GO" id="GO:0005829">
    <property type="term" value="C:cytosol"/>
    <property type="evidence" value="ECO:0007669"/>
    <property type="project" value="TreeGrafter"/>
</dbReference>
<keyword evidence="2 6" id="KW-0238">DNA-binding</keyword>
<dbReference type="PROSITE" id="PS50943">
    <property type="entry name" value="HTH_CROC1"/>
    <property type="match status" value="1"/>
</dbReference>
<dbReference type="GO" id="GO:0003700">
    <property type="term" value="F:DNA-binding transcription factor activity"/>
    <property type="evidence" value="ECO:0007669"/>
    <property type="project" value="TreeGrafter"/>
</dbReference>
<dbReference type="CDD" id="cd02209">
    <property type="entry name" value="cupin_XRE_C"/>
    <property type="match status" value="1"/>
</dbReference>
<evidence type="ECO:0000313" key="7">
    <source>
        <dbReference type="Proteomes" id="UP000192722"/>
    </source>
</evidence>
<proteinExistence type="predicted"/>
<reference evidence="6" key="1">
    <citation type="submission" date="2016-12" db="EMBL/GenBank/DDBJ databases">
        <authorList>
            <person name="Le Fleche-Mateos A."/>
        </authorList>
    </citation>
    <scope>NUCLEOTIDE SEQUENCE</scope>
    <source>
        <strain evidence="6">213</strain>
    </source>
</reference>
<gene>
    <name evidence="6" type="ORF">BS639_18315</name>
    <name evidence="5" type="ORF">ITX54_17730</name>
</gene>
<dbReference type="Gene3D" id="2.60.120.10">
    <property type="entry name" value="Jelly Rolls"/>
    <property type="match status" value="1"/>
</dbReference>
<dbReference type="PANTHER" id="PTHR46797:SF23">
    <property type="entry name" value="HTH-TYPE TRANSCRIPTIONAL REGULATOR SUTR"/>
    <property type="match status" value="1"/>
</dbReference>
<keyword evidence="3" id="KW-0804">Transcription</keyword>
<reference evidence="5" key="3">
    <citation type="submission" date="2020-11" db="EMBL/GenBank/DDBJ databases">
        <authorList>
            <person name="Lee S.D."/>
        </authorList>
    </citation>
    <scope>NUCLEOTIDE SEQUENCE</scope>
    <source>
        <strain evidence="5">SAP-2</strain>
    </source>
</reference>
<evidence type="ECO:0000259" key="4">
    <source>
        <dbReference type="PROSITE" id="PS50943"/>
    </source>
</evidence>
<reference evidence="5" key="4">
    <citation type="submission" date="2022-09" db="EMBL/GenBank/DDBJ databases">
        <title>Rouxiella aceris sp. nov., isolated from tree sap and emended description of the genus Rhouxiella.</title>
        <authorList>
            <person name="Kim I.S."/>
        </authorList>
    </citation>
    <scope>NUCLEOTIDE SEQUENCE</scope>
    <source>
        <strain evidence="5">SAP-2</strain>
    </source>
</reference>
<keyword evidence="7" id="KW-1185">Reference proteome</keyword>
<dbReference type="InterPro" id="IPR001387">
    <property type="entry name" value="Cro/C1-type_HTH"/>
</dbReference>
<evidence type="ECO:0000313" key="8">
    <source>
        <dbReference type="Proteomes" id="UP000705283"/>
    </source>
</evidence>
<dbReference type="CDD" id="cd00093">
    <property type="entry name" value="HTH_XRE"/>
    <property type="match status" value="1"/>
</dbReference>
<feature type="domain" description="HTH cro/C1-type" evidence="4">
    <location>
        <begin position="12"/>
        <end position="66"/>
    </location>
</feature>
<dbReference type="AlphaFoldDB" id="A0AA40X4G1"/>
<evidence type="ECO:0000313" key="5">
    <source>
        <dbReference type="EMBL" id="MBF6638508.1"/>
    </source>
</evidence>
<dbReference type="InterPro" id="IPR011051">
    <property type="entry name" value="RmlC_Cupin_sf"/>
</dbReference>
<evidence type="ECO:0000256" key="1">
    <source>
        <dbReference type="ARBA" id="ARBA00023015"/>
    </source>
</evidence>
<dbReference type="Pfam" id="PF07883">
    <property type="entry name" value="Cupin_2"/>
    <property type="match status" value="1"/>
</dbReference>
<protein>
    <submittedName>
        <fullName evidence="6">DNA-binding protein</fullName>
    </submittedName>
    <submittedName>
        <fullName evidence="5">Helix-turn-helix transcriptional regulator</fullName>
    </submittedName>
</protein>